<dbReference type="InterPro" id="IPR007310">
    <property type="entry name" value="Aerobactin_biosyn_IucA/IucC_N"/>
</dbReference>
<dbReference type="AlphaFoldDB" id="A0A420WU32"/>
<dbReference type="PANTHER" id="PTHR34384:SF5">
    <property type="entry name" value="L-2,3-DIAMINOPROPANOATE--CITRATE LIGASE"/>
    <property type="match status" value="1"/>
</dbReference>
<reference evidence="4 5" key="1">
    <citation type="submission" date="2018-10" db="EMBL/GenBank/DDBJ databases">
        <title>Genomic Encyclopedia of Type Strains, Phase IV (KMG-IV): sequencing the most valuable type-strain genomes for metagenomic binning, comparative biology and taxonomic classification.</title>
        <authorList>
            <person name="Goeker M."/>
        </authorList>
    </citation>
    <scope>NUCLEOTIDE SEQUENCE [LARGE SCALE GENOMIC DNA]</scope>
    <source>
        <strain evidence="4 5">DSM 23229</strain>
    </source>
</reference>
<dbReference type="InterPro" id="IPR037455">
    <property type="entry name" value="LucA/IucC-like"/>
</dbReference>
<dbReference type="Proteomes" id="UP000281975">
    <property type="component" value="Unassembled WGS sequence"/>
</dbReference>
<dbReference type="GO" id="GO:0019290">
    <property type="term" value="P:siderophore biosynthetic process"/>
    <property type="evidence" value="ECO:0007669"/>
    <property type="project" value="InterPro"/>
</dbReference>
<dbReference type="EMBL" id="RBIN01000008">
    <property type="protein sequence ID" value="RKQ96947.1"/>
    <property type="molecule type" value="Genomic_DNA"/>
</dbReference>
<dbReference type="Pfam" id="PF06276">
    <property type="entry name" value="FhuF"/>
    <property type="match status" value="1"/>
</dbReference>
<dbReference type="Gene3D" id="1.10.510.40">
    <property type="match status" value="1"/>
</dbReference>
<evidence type="ECO:0000256" key="1">
    <source>
        <dbReference type="ARBA" id="ARBA00007832"/>
    </source>
</evidence>
<comment type="caution">
    <text evidence="4">The sequence shown here is derived from an EMBL/GenBank/DDBJ whole genome shotgun (WGS) entry which is preliminary data.</text>
</comment>
<dbReference type="GO" id="GO:0016881">
    <property type="term" value="F:acid-amino acid ligase activity"/>
    <property type="evidence" value="ECO:0007669"/>
    <property type="project" value="UniProtKB-ARBA"/>
</dbReference>
<gene>
    <name evidence="4" type="ORF">C7446_2808</name>
</gene>
<dbReference type="InterPro" id="IPR022770">
    <property type="entry name" value="IucA/IucC-like_C"/>
</dbReference>
<accession>A0A420WU32</accession>
<evidence type="ECO:0000259" key="2">
    <source>
        <dbReference type="Pfam" id="PF04183"/>
    </source>
</evidence>
<proteinExistence type="inferred from homology"/>
<dbReference type="PANTHER" id="PTHR34384">
    <property type="entry name" value="L-2,3-DIAMINOPROPANOATE--CITRATE LIGASE"/>
    <property type="match status" value="1"/>
</dbReference>
<evidence type="ECO:0000313" key="5">
    <source>
        <dbReference type="Proteomes" id="UP000281975"/>
    </source>
</evidence>
<feature type="domain" description="Aerobactin siderophore biosynthesis IucA/IucC N-terminal" evidence="2">
    <location>
        <begin position="138"/>
        <end position="346"/>
    </location>
</feature>
<sequence>MALAPDPDLLAATSFFNALLRETADWQFLPATTGSGGVVRLPLTAGEQLCVTLRHRSRNGRCRLALPLQVAAADGALREISFTGAIRRLMSESPLFEEVDETLRRSFIERVQESHHNIADSLARRDDLAELGQGPLNFLQAEQGLLTGHDFHPAPKSRAPFTTRQAQAYCPEYRATFHLVWWAVAPELAVSDSSRDDTAAALMATLLPASLAAEVPAGFVALPMHPWQAEQMMQRDAIRARVAAGRLIRLGESGQRWAPTSSHRSLYVPGAQWQLKGSLSARLTNSVRELHEGEVARGLRLDRWWRALPETLTAHFELMQEPAWLGWYDEQGRVDEASLMLLRENGIIDPAAERSVLATLTQRLDGEGTTLLAARVQHYARVTGMAPDGAALDWFRAFCERVLTPLLRLVVEEGIVLLAHQQNIVLRLDDGLPVATDYRDCQGSGVTARFFERRPGAEVSHDHRISTAMLRRYFPYYVLINSTMAVTGALAEDGLIDEHRLLASLRHHLEHLSATLEGDHALLEHLLHSPTLEVKGNFFCYLAGINESTLDDPARIYIDIPNPLLETAA</sequence>
<evidence type="ECO:0000259" key="3">
    <source>
        <dbReference type="Pfam" id="PF06276"/>
    </source>
</evidence>
<dbReference type="Pfam" id="PF04183">
    <property type="entry name" value="IucA_IucC"/>
    <property type="match status" value="1"/>
</dbReference>
<name>A0A420WU32_9GAMM</name>
<feature type="domain" description="Aerobactin siderophore biosynthesis IucA/IucC-like C-terminal" evidence="3">
    <location>
        <begin position="393"/>
        <end position="547"/>
    </location>
</feature>
<keyword evidence="5" id="KW-1185">Reference proteome</keyword>
<dbReference type="RefSeq" id="WP_121173717.1">
    <property type="nucleotide sequence ID" value="NZ_RBIN01000008.1"/>
</dbReference>
<evidence type="ECO:0000313" key="4">
    <source>
        <dbReference type="EMBL" id="RKQ96947.1"/>
    </source>
</evidence>
<organism evidence="4 5">
    <name type="scientific">Kushneria sinocarnis</name>
    <dbReference type="NCBI Taxonomy" id="595502"/>
    <lineage>
        <taxon>Bacteria</taxon>
        <taxon>Pseudomonadati</taxon>
        <taxon>Pseudomonadota</taxon>
        <taxon>Gammaproteobacteria</taxon>
        <taxon>Oceanospirillales</taxon>
        <taxon>Halomonadaceae</taxon>
        <taxon>Kushneria</taxon>
    </lineage>
</organism>
<protein>
    <submittedName>
        <fullName evidence="4">Siderophore synthetase component</fullName>
    </submittedName>
</protein>
<dbReference type="OrthoDB" id="495728at2"/>
<comment type="similarity">
    <text evidence="1">Belongs to the IucA/IucC family.</text>
</comment>